<sequence length="83" mass="8743">MIAFRSLAAALLMSTLAVTAASAQFSEPAAYEAMHPDRDVLNGGALTPAAQAELARRGAPVLPNANAAMRPADVARPHRLHRR</sequence>
<protein>
    <submittedName>
        <fullName evidence="3">Uncharacterized protein</fullName>
    </submittedName>
</protein>
<comment type="caution">
    <text evidence="3">The sequence shown here is derived from an EMBL/GenBank/DDBJ whole genome shotgun (WGS) entry which is preliminary data.</text>
</comment>
<dbReference type="Proteomes" id="UP000886476">
    <property type="component" value="Unassembled WGS sequence"/>
</dbReference>
<evidence type="ECO:0000256" key="1">
    <source>
        <dbReference type="SAM" id="MobiDB-lite"/>
    </source>
</evidence>
<evidence type="ECO:0000256" key="2">
    <source>
        <dbReference type="SAM" id="SignalP"/>
    </source>
</evidence>
<evidence type="ECO:0000313" key="3">
    <source>
        <dbReference type="EMBL" id="NPU67242.1"/>
    </source>
</evidence>
<accession>A0ABX2CJ09</accession>
<feature type="chain" id="PRO_5045854297" evidence="2">
    <location>
        <begin position="21"/>
        <end position="83"/>
    </location>
</feature>
<feature type="region of interest" description="Disordered" evidence="1">
    <location>
        <begin position="61"/>
        <end position="83"/>
    </location>
</feature>
<proteinExistence type="predicted"/>
<dbReference type="RefSeq" id="WP_172112338.1">
    <property type="nucleotide sequence ID" value="NZ_JABFDM010000003.1"/>
</dbReference>
<name>A0ABX2CJ09_9BRAD</name>
<dbReference type="EMBL" id="JABFDN010000006">
    <property type="protein sequence ID" value="NPU67242.1"/>
    <property type="molecule type" value="Genomic_DNA"/>
</dbReference>
<keyword evidence="2" id="KW-0732">Signal</keyword>
<organism evidence="3 4">
    <name type="scientific">Bradyrhizobium aeschynomenes</name>
    <dbReference type="NCBI Taxonomy" id="2734909"/>
    <lineage>
        <taxon>Bacteria</taxon>
        <taxon>Pseudomonadati</taxon>
        <taxon>Pseudomonadota</taxon>
        <taxon>Alphaproteobacteria</taxon>
        <taxon>Hyphomicrobiales</taxon>
        <taxon>Nitrobacteraceae</taxon>
        <taxon>Bradyrhizobium</taxon>
    </lineage>
</organism>
<evidence type="ECO:0000313" key="4">
    <source>
        <dbReference type="Proteomes" id="UP000886476"/>
    </source>
</evidence>
<gene>
    <name evidence="3" type="ORF">HL667_19730</name>
</gene>
<feature type="signal peptide" evidence="2">
    <location>
        <begin position="1"/>
        <end position="20"/>
    </location>
</feature>
<reference evidence="3" key="1">
    <citation type="submission" date="2020-05" db="EMBL/GenBank/DDBJ databases">
        <title>Nod-independent and nitrogen-fixing Bradyrhizobium aeschynomene sp. nov. isolated from nodules of Aeschynomene indica.</title>
        <authorList>
            <person name="Zhang Z."/>
        </authorList>
    </citation>
    <scope>NUCLEOTIDE SEQUENCE</scope>
    <source>
        <strain evidence="3">83012</strain>
    </source>
</reference>
<keyword evidence="4" id="KW-1185">Reference proteome</keyword>